<dbReference type="RefSeq" id="XP_018003838.1">
    <property type="nucleotide sequence ID" value="XM_018146478.1"/>
</dbReference>
<dbReference type="InterPro" id="IPR036663">
    <property type="entry name" value="Fumarylacetoacetase_C_sf"/>
</dbReference>
<keyword evidence="4" id="KW-0378">Hydrolase</keyword>
<comment type="caution">
    <text evidence="4">The sequence shown here is derived from an EMBL/GenBank/DDBJ whole genome shotgun (WGS) entry which is preliminary data.</text>
</comment>
<keyword evidence="2" id="KW-0479">Metal-binding</keyword>
<dbReference type="PANTHER" id="PTHR11820:SF7">
    <property type="entry name" value="ACYLPYRUVASE FAHD1, MITOCHONDRIAL"/>
    <property type="match status" value="1"/>
</dbReference>
<dbReference type="GeneID" id="28738358"/>
<dbReference type="PANTHER" id="PTHR11820">
    <property type="entry name" value="ACYLPYRUVASE"/>
    <property type="match status" value="1"/>
</dbReference>
<dbReference type="AlphaFoldDB" id="A0A0N1HFC7"/>
<dbReference type="GO" id="GO:0018773">
    <property type="term" value="F:acetylpyruvate hydrolase activity"/>
    <property type="evidence" value="ECO:0007669"/>
    <property type="project" value="TreeGrafter"/>
</dbReference>
<organism evidence="4 5">
    <name type="scientific">Cyphellophora attinorum</name>
    <dbReference type="NCBI Taxonomy" id="1664694"/>
    <lineage>
        <taxon>Eukaryota</taxon>
        <taxon>Fungi</taxon>
        <taxon>Dikarya</taxon>
        <taxon>Ascomycota</taxon>
        <taxon>Pezizomycotina</taxon>
        <taxon>Eurotiomycetes</taxon>
        <taxon>Chaetothyriomycetidae</taxon>
        <taxon>Chaetothyriales</taxon>
        <taxon>Cyphellophoraceae</taxon>
        <taxon>Cyphellophora</taxon>
    </lineage>
</organism>
<sequence>MAPNASWTRLVRFVAEDGKTYCGQPEDETMDVGLAFAAGESIRVRVRSSESVLDDNAELLDEYKEVKKLLSPLTAAETGAIRCVGLNYKDHAAEMKFDLPTHPEIFLKPASSLCSASDVIQLPKVAADEVDAEVELAVVIGKDCKNVARGDALQYVLGYTVANDMTARDVQRRGSQWSYCKGFDGFCPLGPTLVSARTLPDPSVLHVKTTLNETTMQTQDVSDMIFTIGEIIEYLSSGSTLPKGTVILTGTPAGIGASKKPPKFLKEGDELRVSISHGLGTLVNPLVLEK</sequence>
<dbReference type="GO" id="GO:0006107">
    <property type="term" value="P:oxaloacetate metabolic process"/>
    <property type="evidence" value="ECO:0007669"/>
    <property type="project" value="UniProtKB-ARBA"/>
</dbReference>
<dbReference type="FunFam" id="3.90.850.10:FF:000002">
    <property type="entry name" value="2-hydroxyhepta-2,4-diene-1,7-dioate isomerase"/>
    <property type="match status" value="1"/>
</dbReference>
<reference evidence="4 5" key="1">
    <citation type="submission" date="2015-06" db="EMBL/GenBank/DDBJ databases">
        <title>Draft genome of the ant-associated black yeast Phialophora attae CBS 131958.</title>
        <authorList>
            <person name="Moreno L.F."/>
            <person name="Stielow B.J."/>
            <person name="de Hoog S."/>
            <person name="Vicente V.A."/>
            <person name="Weiss V.A."/>
            <person name="de Vries M."/>
            <person name="Cruz L.M."/>
            <person name="Souza E.M."/>
        </authorList>
    </citation>
    <scope>NUCLEOTIDE SEQUENCE [LARGE SCALE GENOMIC DNA]</scope>
    <source>
        <strain evidence="4 5">CBS 131958</strain>
    </source>
</reference>
<dbReference type="SUPFAM" id="SSF56529">
    <property type="entry name" value="FAH"/>
    <property type="match status" value="1"/>
</dbReference>
<dbReference type="EMBL" id="LFJN01000004">
    <property type="protein sequence ID" value="KPI43875.1"/>
    <property type="molecule type" value="Genomic_DNA"/>
</dbReference>
<dbReference type="STRING" id="1664694.A0A0N1HFC7"/>
<evidence type="ECO:0000259" key="3">
    <source>
        <dbReference type="Pfam" id="PF01557"/>
    </source>
</evidence>
<proteinExistence type="inferred from homology"/>
<dbReference type="Gene3D" id="3.90.850.10">
    <property type="entry name" value="Fumarylacetoacetase-like, C-terminal domain"/>
    <property type="match status" value="1"/>
</dbReference>
<accession>A0A0N1HFC7</accession>
<evidence type="ECO:0000313" key="4">
    <source>
        <dbReference type="EMBL" id="KPI43875.1"/>
    </source>
</evidence>
<gene>
    <name evidence="4" type="ORF">AB675_6203</name>
</gene>
<evidence type="ECO:0000256" key="1">
    <source>
        <dbReference type="ARBA" id="ARBA00010211"/>
    </source>
</evidence>
<dbReference type="GO" id="GO:0046872">
    <property type="term" value="F:metal ion binding"/>
    <property type="evidence" value="ECO:0007669"/>
    <property type="project" value="UniProtKB-KW"/>
</dbReference>
<keyword evidence="5" id="KW-1185">Reference proteome</keyword>
<dbReference type="VEuPathDB" id="FungiDB:AB675_6203"/>
<dbReference type="Proteomes" id="UP000038010">
    <property type="component" value="Unassembled WGS sequence"/>
</dbReference>
<evidence type="ECO:0000313" key="5">
    <source>
        <dbReference type="Proteomes" id="UP000038010"/>
    </source>
</evidence>
<dbReference type="InterPro" id="IPR011234">
    <property type="entry name" value="Fumarylacetoacetase-like_C"/>
</dbReference>
<dbReference type="Pfam" id="PF01557">
    <property type="entry name" value="FAA_hydrolase"/>
    <property type="match status" value="1"/>
</dbReference>
<dbReference type="OrthoDB" id="411064at2759"/>
<comment type="similarity">
    <text evidence="1">Belongs to the FAH family.</text>
</comment>
<name>A0A0N1HFC7_9EURO</name>
<dbReference type="GO" id="GO:0050163">
    <property type="term" value="F:oxaloacetate tautomerase activity"/>
    <property type="evidence" value="ECO:0007669"/>
    <property type="project" value="UniProtKB-ARBA"/>
</dbReference>
<protein>
    <submittedName>
        <fullName evidence="4">Fumarylacetoacetate hydrolase domain-containing-like protein</fullName>
    </submittedName>
</protein>
<evidence type="ECO:0000256" key="2">
    <source>
        <dbReference type="ARBA" id="ARBA00022723"/>
    </source>
</evidence>
<feature type="domain" description="Fumarylacetoacetase-like C-terminal" evidence="3">
    <location>
        <begin position="81"/>
        <end position="286"/>
    </location>
</feature>